<organism evidence="4 5">
    <name type="scientific">Variovorax paradoxus</name>
    <dbReference type="NCBI Taxonomy" id="34073"/>
    <lineage>
        <taxon>Bacteria</taxon>
        <taxon>Pseudomonadati</taxon>
        <taxon>Pseudomonadota</taxon>
        <taxon>Betaproteobacteria</taxon>
        <taxon>Burkholderiales</taxon>
        <taxon>Comamonadaceae</taxon>
        <taxon>Variovorax</taxon>
    </lineage>
</organism>
<feature type="transmembrane region" description="Helical" evidence="1">
    <location>
        <begin position="45"/>
        <end position="65"/>
    </location>
</feature>
<dbReference type="PANTHER" id="PTHR23028">
    <property type="entry name" value="ACETYLTRANSFERASE"/>
    <property type="match status" value="1"/>
</dbReference>
<keyword evidence="4" id="KW-0808">Transferase</keyword>
<keyword evidence="1" id="KW-1133">Transmembrane helix</keyword>
<dbReference type="Proteomes" id="UP000249135">
    <property type="component" value="Unassembled WGS sequence"/>
</dbReference>
<keyword evidence="1" id="KW-0812">Transmembrane</keyword>
<protein>
    <submittedName>
        <fullName evidence="4">Acyltransferase</fullName>
    </submittedName>
</protein>
<dbReference type="GO" id="GO:0016020">
    <property type="term" value="C:membrane"/>
    <property type="evidence" value="ECO:0007669"/>
    <property type="project" value="TreeGrafter"/>
</dbReference>
<dbReference type="EMBL" id="QFPP01000005">
    <property type="protein sequence ID" value="PZQ78085.1"/>
    <property type="molecule type" value="Genomic_DNA"/>
</dbReference>
<proteinExistence type="predicted"/>
<dbReference type="InterPro" id="IPR043968">
    <property type="entry name" value="SGNH"/>
</dbReference>
<feature type="transmembrane region" description="Helical" evidence="1">
    <location>
        <begin position="260"/>
        <end position="280"/>
    </location>
</feature>
<reference evidence="4 5" key="1">
    <citation type="submission" date="2017-08" db="EMBL/GenBank/DDBJ databases">
        <title>Infants hospitalized years apart are colonized by the same room-sourced microbial strains.</title>
        <authorList>
            <person name="Brooks B."/>
            <person name="Olm M.R."/>
            <person name="Firek B.A."/>
            <person name="Baker R."/>
            <person name="Thomas B.C."/>
            <person name="Morowitz M.J."/>
            <person name="Banfield J.F."/>
        </authorList>
    </citation>
    <scope>NUCLEOTIDE SEQUENCE [LARGE SCALE GENOMIC DNA]</scope>
    <source>
        <strain evidence="4">S2_005_003_R2_41</strain>
    </source>
</reference>
<feature type="domain" description="Acyltransferase 3" evidence="2">
    <location>
        <begin position="20"/>
        <end position="340"/>
    </location>
</feature>
<keyword evidence="1" id="KW-0472">Membrane</keyword>
<dbReference type="Pfam" id="PF19040">
    <property type="entry name" value="SGNH"/>
    <property type="match status" value="1"/>
</dbReference>
<feature type="transmembrane region" description="Helical" evidence="1">
    <location>
        <begin position="200"/>
        <end position="223"/>
    </location>
</feature>
<keyword evidence="4" id="KW-0012">Acyltransferase</keyword>
<feature type="transmembrane region" description="Helical" evidence="1">
    <location>
        <begin position="324"/>
        <end position="343"/>
    </location>
</feature>
<feature type="transmembrane region" description="Helical" evidence="1">
    <location>
        <begin position="292"/>
        <end position="312"/>
    </location>
</feature>
<evidence type="ECO:0000313" key="4">
    <source>
        <dbReference type="EMBL" id="PZQ78085.1"/>
    </source>
</evidence>
<feature type="transmembrane region" description="Helical" evidence="1">
    <location>
        <begin position="355"/>
        <end position="377"/>
    </location>
</feature>
<evidence type="ECO:0000256" key="1">
    <source>
        <dbReference type="SAM" id="Phobius"/>
    </source>
</evidence>
<dbReference type="GO" id="GO:0009103">
    <property type="term" value="P:lipopolysaccharide biosynthetic process"/>
    <property type="evidence" value="ECO:0007669"/>
    <property type="project" value="TreeGrafter"/>
</dbReference>
<feature type="transmembrane region" description="Helical" evidence="1">
    <location>
        <begin position="86"/>
        <end position="105"/>
    </location>
</feature>
<dbReference type="InterPro" id="IPR002656">
    <property type="entry name" value="Acyl_transf_3_dom"/>
</dbReference>
<comment type="caution">
    <text evidence="4">The sequence shown here is derived from an EMBL/GenBank/DDBJ whole genome shotgun (WGS) entry which is preliminary data.</text>
</comment>
<feature type="transmembrane region" description="Helical" evidence="1">
    <location>
        <begin position="235"/>
        <end position="254"/>
    </location>
</feature>
<dbReference type="GO" id="GO:0016747">
    <property type="term" value="F:acyltransferase activity, transferring groups other than amino-acyl groups"/>
    <property type="evidence" value="ECO:0007669"/>
    <property type="project" value="InterPro"/>
</dbReference>
<evidence type="ECO:0000259" key="3">
    <source>
        <dbReference type="Pfam" id="PF19040"/>
    </source>
</evidence>
<feature type="transmembrane region" description="Helical" evidence="1">
    <location>
        <begin position="146"/>
        <end position="168"/>
    </location>
</feature>
<accession>A0A2W5QT17</accession>
<dbReference type="Pfam" id="PF01757">
    <property type="entry name" value="Acyl_transf_3"/>
    <property type="match status" value="1"/>
</dbReference>
<sequence length="669" mass="73753">MTPVAAPATAPTLHLKYRPDIDGLRAIAVLSVVAFHAFPKWMPGGFIGVDIFFVISGYLITTILLGNLANSSFSYADFYGRRIRRLFPALLTVLAATFVVGWYVLLSDEFQQLGKHVLAGGAFLSNLAFWSETGYFDTATESKPLLHLWSLAVEEQFYIVWPLVLGLAWKRGWRIGRVLGALALVSFIVNVALVHRYPSATFYLPASRFWELAVGGLLAYVRLHRPGSMSRGDDLQSLAGLGLIVLGLAVLTQLKAFPGWWAMLPVFGAALCIAAGPAAFLNRFFLASKPMVWVGLISYPLYLWHWPLLAYARILEGGMPSRNIRIACVVLAFALAWLTWFFVEKRVRHATGPRTPRLLAAAMAALMACGAMAWSQWLSARHSDPYLAQVVAATQDWSYPQGLTATRIGDDPGWRLGDGPHTVLLFGDSHIEQYAARAVALAKKDGAQSIHSLLFATRGGCPPIPNVMEDLNPGCDAWRSGVIDWIHKNRPDAVVIGGCWNCYFIKQAVANPDGSHDGGFYYRDPSTGTNYRFRGGGGGEWALKSLEYLLKDLALYTKVYFLLDNPIGEPFEPKRLIDFNRLGGWSVSRVSPTTPRPGDQKFLDARLRQLALATNATLIDPLPTLCPGDACIRTFADGVPVYKDGDHLRSAYTEKFATYLDPVLRVPGR</sequence>
<dbReference type="InterPro" id="IPR050879">
    <property type="entry name" value="Acyltransferase_3"/>
</dbReference>
<name>A0A2W5QT17_VARPD</name>
<feature type="transmembrane region" description="Helical" evidence="1">
    <location>
        <begin position="23"/>
        <end position="39"/>
    </location>
</feature>
<dbReference type="PANTHER" id="PTHR23028:SF53">
    <property type="entry name" value="ACYL_TRANSF_3 DOMAIN-CONTAINING PROTEIN"/>
    <property type="match status" value="1"/>
</dbReference>
<feature type="transmembrane region" description="Helical" evidence="1">
    <location>
        <begin position="175"/>
        <end position="194"/>
    </location>
</feature>
<evidence type="ECO:0000259" key="2">
    <source>
        <dbReference type="Pfam" id="PF01757"/>
    </source>
</evidence>
<dbReference type="AlphaFoldDB" id="A0A2W5QT17"/>
<evidence type="ECO:0000313" key="5">
    <source>
        <dbReference type="Proteomes" id="UP000249135"/>
    </source>
</evidence>
<gene>
    <name evidence="4" type="ORF">DI563_01265</name>
</gene>
<feature type="domain" description="SGNH" evidence="3">
    <location>
        <begin position="415"/>
        <end position="651"/>
    </location>
</feature>